<evidence type="ECO:0000259" key="15">
    <source>
        <dbReference type="Pfam" id="PF03200"/>
    </source>
</evidence>
<evidence type="ECO:0000256" key="4">
    <source>
        <dbReference type="ARBA" id="ARBA00022692"/>
    </source>
</evidence>
<dbReference type="GO" id="GO:0005789">
    <property type="term" value="C:endoplasmic reticulum membrane"/>
    <property type="evidence" value="ECO:0007669"/>
    <property type="project" value="UniProtKB-SubCell"/>
</dbReference>
<dbReference type="Gene3D" id="2.70.98.110">
    <property type="entry name" value="Glycosyl hydrolase family 63, N-terminal domain"/>
    <property type="match status" value="1"/>
</dbReference>
<dbReference type="PANTHER" id="PTHR10412">
    <property type="entry name" value="MANNOSYL-OLIGOSACCHARIDE GLUCOSIDASE"/>
    <property type="match status" value="1"/>
</dbReference>
<keyword evidence="6 13" id="KW-0256">Endoplasmic reticulum</keyword>
<feature type="transmembrane region" description="Helical" evidence="13">
    <location>
        <begin position="40"/>
        <end position="66"/>
    </location>
</feature>
<evidence type="ECO:0000256" key="5">
    <source>
        <dbReference type="ARBA" id="ARBA00022801"/>
    </source>
</evidence>
<keyword evidence="11 13" id="KW-0326">Glycosidase</keyword>
<keyword evidence="7" id="KW-0735">Signal-anchor</keyword>
<dbReference type="AlphaFoldDB" id="A0A8C4NBP6"/>
<dbReference type="Proteomes" id="UP000694388">
    <property type="component" value="Unplaced"/>
</dbReference>
<dbReference type="InterPro" id="IPR012341">
    <property type="entry name" value="6hp_glycosidase-like_sf"/>
</dbReference>
<accession>A0A8C4NBP6</accession>
<evidence type="ECO:0000256" key="3">
    <source>
        <dbReference type="ARBA" id="ARBA00010833"/>
    </source>
</evidence>
<comment type="subcellular location">
    <subcellularLocation>
        <location evidence="1 13">Endoplasmic reticulum membrane</location>
        <topology evidence="1 13">Single-pass type II membrane protein</topology>
    </subcellularLocation>
</comment>
<evidence type="ECO:0000256" key="1">
    <source>
        <dbReference type="ARBA" id="ARBA00004648"/>
    </source>
</evidence>
<dbReference type="Gene3D" id="1.50.10.10">
    <property type="match status" value="1"/>
</dbReference>
<dbReference type="InterPro" id="IPR031335">
    <property type="entry name" value="Glyco_hydro_63_C"/>
</dbReference>
<dbReference type="PANTHER" id="PTHR10412:SF11">
    <property type="entry name" value="MANNOSYL-OLIGOSACCHARIDE GLUCOSIDASE"/>
    <property type="match status" value="1"/>
</dbReference>
<comment type="catalytic activity">
    <reaction evidence="13">
        <text>N(4)-(alpha-D-Glc-(1-&gt;2)-alpha-D-Glc-(1-&gt;3)-alpha-D-Glc-(1-&gt;3)-alpha-D-Man-(1-&gt;2)-alpha-D-Man-(1-&gt;2)-alpha-D-Man-(1-&gt;3)-[alpha-D-Man-(1-&gt;2)-alpha-D-Man-(1-&gt;3)-[alpha-D-Man-(1-&gt;2)-alpha-D-Man-(1-&gt;6)]-alpha-D-Man-(1-&gt;6)]-beta-D-Man-(1-&gt;4)-beta-D-GlcNAc-(1-&gt;4)-beta-D-GlcNAc)-L-asparaginyl-[protein] + H2O = N(4)-(alpha-D-Glc-(1-&gt;3)-alpha-D-Glc-(1-&gt;3)-alpha-D-Man-(1-&gt;2)-alpha-D-Man-(1-&gt;2)-alpha-D-Man-(1-&gt;3)-[alpha-D-Man-(1-&gt;2)-alpha-D-Man-(1-&gt;3)-[alpha-D-Man-(1-&gt;2)-alpha-D-Man-(1-&gt;6)]-alpha-D-Man-(1-&gt;6)]-beta-D-Man-(1-&gt;4)-beta-D-GlcNAc-(1-&gt;4)-beta-D-GlcNAc)-L-asparaginyl-[protein] + beta-D-glucose</text>
        <dbReference type="Rhea" id="RHEA:55988"/>
        <dbReference type="Rhea" id="RHEA-COMP:12806"/>
        <dbReference type="Rhea" id="RHEA-COMP:14355"/>
        <dbReference type="ChEBI" id="CHEBI:15377"/>
        <dbReference type="ChEBI" id="CHEBI:15903"/>
        <dbReference type="ChEBI" id="CHEBI:59082"/>
        <dbReference type="ChEBI" id="CHEBI:132537"/>
        <dbReference type="EC" id="3.2.1.106"/>
    </reaction>
</comment>
<evidence type="ECO:0000256" key="13">
    <source>
        <dbReference type="RuleBase" id="RU368089"/>
    </source>
</evidence>
<dbReference type="Ensembl" id="ENSEBUT00000004066.1">
    <property type="protein sequence ID" value="ENSEBUP00000003682.1"/>
    <property type="gene ID" value="ENSEBUG00000002622.1"/>
</dbReference>
<evidence type="ECO:0000256" key="8">
    <source>
        <dbReference type="ARBA" id="ARBA00022989"/>
    </source>
</evidence>
<organism evidence="17 18">
    <name type="scientific">Eptatretus burgeri</name>
    <name type="common">Inshore hagfish</name>
    <dbReference type="NCBI Taxonomy" id="7764"/>
    <lineage>
        <taxon>Eukaryota</taxon>
        <taxon>Metazoa</taxon>
        <taxon>Chordata</taxon>
        <taxon>Craniata</taxon>
        <taxon>Vertebrata</taxon>
        <taxon>Cyclostomata</taxon>
        <taxon>Myxini</taxon>
        <taxon>Myxiniformes</taxon>
        <taxon>Myxinidae</taxon>
        <taxon>Eptatretinae</taxon>
        <taxon>Eptatretus</taxon>
    </lineage>
</organism>
<keyword evidence="9 13" id="KW-0472">Membrane</keyword>
<feature type="domain" description="Glycosyl hydrolase family 63 N-terminal" evidence="16">
    <location>
        <begin position="94"/>
        <end position="245"/>
    </location>
</feature>
<dbReference type="GeneTree" id="ENSGT00390000017452"/>
<evidence type="ECO:0000256" key="2">
    <source>
        <dbReference type="ARBA" id="ARBA00004740"/>
    </source>
</evidence>
<evidence type="ECO:0000313" key="17">
    <source>
        <dbReference type="Ensembl" id="ENSEBUP00000003682.1"/>
    </source>
</evidence>
<evidence type="ECO:0000256" key="12">
    <source>
        <dbReference type="ARBA" id="ARBA00038888"/>
    </source>
</evidence>
<dbReference type="InterPro" id="IPR008928">
    <property type="entry name" value="6-hairpin_glycosidase_sf"/>
</dbReference>
<name>A0A8C4NBP6_EPTBU</name>
<dbReference type="InterPro" id="IPR004888">
    <property type="entry name" value="Glycoside_hydrolase_63"/>
</dbReference>
<evidence type="ECO:0000256" key="9">
    <source>
        <dbReference type="ARBA" id="ARBA00023136"/>
    </source>
</evidence>
<keyword evidence="18" id="KW-1185">Reference proteome</keyword>
<dbReference type="GO" id="GO:0006487">
    <property type="term" value="P:protein N-linked glycosylation"/>
    <property type="evidence" value="ECO:0007669"/>
    <property type="project" value="UniProtKB-UniRule"/>
</dbReference>
<dbReference type="GO" id="GO:0009311">
    <property type="term" value="P:oligosaccharide metabolic process"/>
    <property type="evidence" value="ECO:0007669"/>
    <property type="project" value="UniProtKB-UniRule"/>
</dbReference>
<evidence type="ECO:0000256" key="7">
    <source>
        <dbReference type="ARBA" id="ARBA00022968"/>
    </source>
</evidence>
<keyword evidence="10" id="KW-0325">Glycoprotein</keyword>
<dbReference type="FunFam" id="1.50.10.10:FF:000009">
    <property type="entry name" value="mannosyl-oligosaccharide glucosidase"/>
    <property type="match status" value="1"/>
</dbReference>
<sequence length="758" mass="86008">MPATRQRAVRRSHWDQPDGEGVRTGRTSQSHRGQRNLSSILLNMGMVLGILSILWFCWATYMRWWLAAQVVTPHSSPAILPDGATRASVSPLRFWGTYRPQVYFGMKTRSPKSLVTGLMWMEQGQSVPGSLRHACDQGDDLERYGWLAHDGVNFGQQEILERDFSLSTDYVKRPGGEHGGDWSWRIAVKQKRNGKPRLVSLLLYIATDGDGYLEPSVQHDRLFHVDGRTDELGSFRLMFGEPMTSGTDRRTPVEVQFESGSVDHRPGPLAGEAFEQELSQHRAAFNRRFNGVFGLQNKNYTTQEVEVAQAAFSNMLGGVGYFYGSSLVESPFANNPVAYWPAALFTAVPSRSFFPRGFLWDEGFHQLLLGRWDLGLSQEVMAHWLDLLNAEGWIPREQILGGEARSRVPAEFIVQRNDNANPPTFFWTLRTLFPGLGGSLPSADTAFLQRAFPRLRSWFEWYNRTQSGPLPNSYRWRGRDADTSLFLNPKTLTSGLDDYPRASHPSGEERHVDLLCWMAQAAGVMADIARSIGEPHEGEYSRLHSVLSDEENLVRLHWAEDLQAFCDWGNHSDAVMLVRERVPVPPGAPPQTRVVRVVRRPSAPQFVSAFGYVSLFPMLLRLLSPKSPRLGATLSALHDENKLWTPFGLRSLARSHPLYLKRNTEHDPPYWRGYLWININYLAAGALHHYSNLDGPYQIQAQTLYQQLRRNLVKNILREYRKTGYIWENYSDSSGAGRGSHPFTGWSSLLVLLMAEQY</sequence>
<feature type="domain" description="Glycosyl hydrolase family 63 C-terminal" evidence="15">
    <location>
        <begin position="270"/>
        <end position="756"/>
    </location>
</feature>
<evidence type="ECO:0000256" key="10">
    <source>
        <dbReference type="ARBA" id="ARBA00023180"/>
    </source>
</evidence>
<dbReference type="OMA" id="FNWYNTT"/>
<comment type="function">
    <text evidence="13">Cleaves the distal alpha 1,2-linked glucose residue from the Glc(3)Man(9)GlcNAc(2) oligosaccharide precursor.</text>
</comment>
<feature type="compositionally biased region" description="Basic and acidic residues" evidence="14">
    <location>
        <begin position="12"/>
        <end position="23"/>
    </location>
</feature>
<dbReference type="EC" id="3.2.1.106" evidence="12 13"/>
<proteinExistence type="inferred from homology"/>
<comment type="similarity">
    <text evidence="3 13">Belongs to the glycosyl hydrolase 63 family.</text>
</comment>
<comment type="pathway">
    <text evidence="2">Glycan metabolism; N-glycan degradation.</text>
</comment>
<reference evidence="17" key="2">
    <citation type="submission" date="2025-09" db="UniProtKB">
        <authorList>
            <consortium name="Ensembl"/>
        </authorList>
    </citation>
    <scope>IDENTIFICATION</scope>
</reference>
<evidence type="ECO:0000256" key="6">
    <source>
        <dbReference type="ARBA" id="ARBA00022824"/>
    </source>
</evidence>
<dbReference type="Pfam" id="PF16923">
    <property type="entry name" value="Glyco_hydro_63N"/>
    <property type="match status" value="1"/>
</dbReference>
<evidence type="ECO:0000256" key="14">
    <source>
        <dbReference type="SAM" id="MobiDB-lite"/>
    </source>
</evidence>
<evidence type="ECO:0000313" key="18">
    <source>
        <dbReference type="Proteomes" id="UP000694388"/>
    </source>
</evidence>
<keyword evidence="8 13" id="KW-1133">Transmembrane helix</keyword>
<evidence type="ECO:0000259" key="16">
    <source>
        <dbReference type="Pfam" id="PF16923"/>
    </source>
</evidence>
<feature type="region of interest" description="Disordered" evidence="14">
    <location>
        <begin position="1"/>
        <end position="31"/>
    </location>
</feature>
<keyword evidence="5 13" id="KW-0378">Hydrolase</keyword>
<evidence type="ECO:0000256" key="11">
    <source>
        <dbReference type="ARBA" id="ARBA00023295"/>
    </source>
</evidence>
<protein>
    <recommendedName>
        <fullName evidence="12 13">Mannosyl-oligosaccharide glucosidase</fullName>
        <ecNumber evidence="12 13">3.2.1.106</ecNumber>
    </recommendedName>
</protein>
<dbReference type="GO" id="GO:0004573">
    <property type="term" value="F:Glc3Man9GlcNAc2 oligosaccharide glucosidase activity"/>
    <property type="evidence" value="ECO:0007669"/>
    <property type="project" value="UniProtKB-UniRule"/>
</dbReference>
<reference evidence="17" key="1">
    <citation type="submission" date="2025-08" db="UniProtKB">
        <authorList>
            <consortium name="Ensembl"/>
        </authorList>
    </citation>
    <scope>IDENTIFICATION</scope>
</reference>
<dbReference type="InterPro" id="IPR031631">
    <property type="entry name" value="Glyco_hydro_63N"/>
</dbReference>
<dbReference type="SUPFAM" id="SSF48208">
    <property type="entry name" value="Six-hairpin glycosidases"/>
    <property type="match status" value="1"/>
</dbReference>
<dbReference type="Pfam" id="PF03200">
    <property type="entry name" value="Glyco_hydro_63"/>
    <property type="match status" value="1"/>
</dbReference>
<keyword evidence="4 13" id="KW-0812">Transmembrane</keyword>
<dbReference type="InterPro" id="IPR038518">
    <property type="entry name" value="Glyco_hydro_63N_sf"/>
</dbReference>